<dbReference type="Pfam" id="PF00443">
    <property type="entry name" value="UCH"/>
    <property type="match status" value="2"/>
</dbReference>
<evidence type="ECO:0000256" key="3">
    <source>
        <dbReference type="ARBA" id="ARBA00022771"/>
    </source>
</evidence>
<keyword evidence="3 5" id="KW-0863">Zinc-finger</keyword>
<evidence type="ECO:0000256" key="5">
    <source>
        <dbReference type="PROSITE-ProRule" id="PRU00175"/>
    </source>
</evidence>
<dbReference type="InterPro" id="IPR038765">
    <property type="entry name" value="Papain-like_cys_pep_sf"/>
</dbReference>
<dbReference type="PROSITE" id="PS50089">
    <property type="entry name" value="ZF_RING_2"/>
    <property type="match status" value="1"/>
</dbReference>
<dbReference type="PROSITE" id="PS00972">
    <property type="entry name" value="USP_1"/>
    <property type="match status" value="1"/>
</dbReference>
<protein>
    <recommendedName>
        <fullName evidence="2">ubiquitinyl hydrolase 1</fullName>
        <ecNumber evidence="2">3.4.19.12</ecNumber>
    </recommendedName>
</protein>
<evidence type="ECO:0000256" key="2">
    <source>
        <dbReference type="ARBA" id="ARBA00012759"/>
    </source>
</evidence>
<feature type="domain" description="RING-type" evidence="7">
    <location>
        <begin position="894"/>
        <end position="939"/>
    </location>
</feature>
<evidence type="ECO:0000313" key="9">
    <source>
        <dbReference type="EMBL" id="GIY36076.1"/>
    </source>
</evidence>
<evidence type="ECO:0000256" key="4">
    <source>
        <dbReference type="ARBA" id="ARBA00022833"/>
    </source>
</evidence>
<dbReference type="PANTHER" id="PTHR21646:SF35">
    <property type="match status" value="1"/>
</dbReference>
<dbReference type="PANTHER" id="PTHR21646">
    <property type="entry name" value="UBIQUITIN CARBOXYL-TERMINAL HYDROLASE"/>
    <property type="match status" value="1"/>
</dbReference>
<evidence type="ECO:0000259" key="7">
    <source>
        <dbReference type="PROSITE" id="PS50089"/>
    </source>
</evidence>
<reference evidence="9 10" key="1">
    <citation type="submission" date="2021-06" db="EMBL/GenBank/DDBJ databases">
        <title>Caerostris darwini draft genome.</title>
        <authorList>
            <person name="Kono N."/>
            <person name="Arakawa K."/>
        </authorList>
    </citation>
    <scope>NUCLEOTIDE SEQUENCE [LARGE SCALE GENOMIC DNA]</scope>
</reference>
<dbReference type="InterPro" id="IPR050185">
    <property type="entry name" value="Ub_carboxyl-term_hydrolase"/>
</dbReference>
<dbReference type="SUPFAM" id="SSF57850">
    <property type="entry name" value="RING/U-box"/>
    <property type="match status" value="1"/>
</dbReference>
<keyword evidence="10" id="KW-1185">Reference proteome</keyword>
<dbReference type="AlphaFoldDB" id="A0AAV4SRY7"/>
<evidence type="ECO:0000256" key="1">
    <source>
        <dbReference type="ARBA" id="ARBA00000707"/>
    </source>
</evidence>
<proteinExistence type="predicted"/>
<name>A0AAV4SRY7_9ARAC</name>
<keyword evidence="9" id="KW-0378">Hydrolase</keyword>
<dbReference type="InterPro" id="IPR001394">
    <property type="entry name" value="Peptidase_C19_UCH"/>
</dbReference>
<keyword evidence="4" id="KW-0862">Zinc</keyword>
<dbReference type="GO" id="GO:0008270">
    <property type="term" value="F:zinc ion binding"/>
    <property type="evidence" value="ECO:0007669"/>
    <property type="project" value="UniProtKB-KW"/>
</dbReference>
<evidence type="ECO:0000313" key="10">
    <source>
        <dbReference type="Proteomes" id="UP001054837"/>
    </source>
</evidence>
<comment type="catalytic activity">
    <reaction evidence="1">
        <text>Thiol-dependent hydrolysis of ester, thioester, amide, peptide and isopeptide bonds formed by the C-terminal Gly of ubiquitin (a 76-residue protein attached to proteins as an intracellular targeting signal).</text>
        <dbReference type="EC" id="3.4.19.12"/>
    </reaction>
</comment>
<keyword evidence="3 5" id="KW-0479">Metal-binding</keyword>
<dbReference type="Proteomes" id="UP001054837">
    <property type="component" value="Unassembled WGS sequence"/>
</dbReference>
<evidence type="ECO:0000256" key="6">
    <source>
        <dbReference type="SAM" id="MobiDB-lite"/>
    </source>
</evidence>
<comment type="caution">
    <text evidence="9">The sequence shown here is derived from an EMBL/GenBank/DDBJ whole genome shotgun (WGS) entry which is preliminary data.</text>
</comment>
<accession>A0AAV4SRY7</accession>
<sequence>MKPPNQTSVAKMELDYEGGRTSSSEGFSGNLDTLPNCQHGPDGVLKTKPAIPCFAIQATQVNFDAIILRINDHEKYLRTINEYTYDSFIWEYIEANSMDGFDFRNSTPNASDINSVLISIADNLQSEPLSNEIMGNDEMMNEKNMVGDLTTLENLEILQDCQEFSNPNMMKCFNTSPVGFDLPSIENDDSVLPVYGPFTEFDSQPSYETDVLDDSSIPGICGLQNLGNTCFMNAGLQCLLNNKVFKAYFTEINLETFEKGTLTYKFAEMMKKVWSGSYSVLHLSEFKECFGDMYSQFKNFRQHDCQEFLALLLDTMHEELNCSNKGKSKGRIDNSFTSINNCKDFTSSEASCESEMVTDGEKSMDICDVKELTNKIGTMSEISSLKTSKPSTSRVLTDVTNSLFDVNNSRNDLSVSCPVRKKSQMDCNSAISERNTEKMADLLINNKKLDKILNKNELDVHCVTESPNICDVKMKTVEKNEVNENIIEKNVFVFKLNSVQKIPSIEDFVKATKTLNTNVSVSEETNNLYKFDSEKFPKHETNRLQETVDNLGQIVDLGPKQGGIKRVKITNIMHEKHKILEKPTEQVASCVKRLKIENFEPVSPVHEQDDTVEMEPVPGDESSEGSSQSSELFTLNTDCHEHLVADEVQRAYNDWDHYKLLNQSIIVDTFHGQFRSSVVCSECSHNSITYEPFMYLPVFLPHTLERQIVITYVQNDGSSAIRYLVNVNKYDRIVKIREAVQTFLETPAVEIILAEVFENHISRILDENQSIRRVNDSSRSIYAFEVGKNSELITEITKNSQFNAVDMDEALDLTEDENVPKNTHSCARLYENISPISDVDESENCDSYKKSSPSLDEQNGNNVNFTSTLINTEEENNIEGELPNFTGPIQFQTCAICLEELPSYRLSLHPSCECILCYTCIEVSCKHYGGVTFICPVCSTPVSPADDFVPLSRMGDYDFKVSTIPIPIVTRHDIFEDGVLKEKILIGHPGLLKLPSVLPASKLYELVDRAIPFLSTYSLLLVDGQGKNCSRCMYNKHCSGCEITRVGDVKLHPGDSVAVRYVDLTSENVASAAHVVEHKSLQETRHKTELNIYDCLEYFSERESLDSDSPWFCPVCQQNQHATKSLSVWKFPEVLIIYLKRFVFHNFVSIKVEDKVSYPIEGLNLSSFSSGPLNEDLIYDLQACVCHFGGVSAGHYTSYSKHVTTNEWYYFNDENVKKESPNTDECVNEYIFFYQKR</sequence>
<dbReference type="GO" id="GO:0016579">
    <property type="term" value="P:protein deubiquitination"/>
    <property type="evidence" value="ECO:0007669"/>
    <property type="project" value="InterPro"/>
</dbReference>
<dbReference type="EC" id="3.4.19.12" evidence="2"/>
<evidence type="ECO:0000259" key="8">
    <source>
        <dbReference type="PROSITE" id="PS50235"/>
    </source>
</evidence>
<dbReference type="Gene3D" id="3.90.70.10">
    <property type="entry name" value="Cysteine proteinases"/>
    <property type="match status" value="3"/>
</dbReference>
<dbReference type="GO" id="GO:0004843">
    <property type="term" value="F:cysteine-type deubiquitinase activity"/>
    <property type="evidence" value="ECO:0007669"/>
    <property type="project" value="UniProtKB-EC"/>
</dbReference>
<organism evidence="9 10">
    <name type="scientific">Caerostris darwini</name>
    <dbReference type="NCBI Taxonomy" id="1538125"/>
    <lineage>
        <taxon>Eukaryota</taxon>
        <taxon>Metazoa</taxon>
        <taxon>Ecdysozoa</taxon>
        <taxon>Arthropoda</taxon>
        <taxon>Chelicerata</taxon>
        <taxon>Arachnida</taxon>
        <taxon>Araneae</taxon>
        <taxon>Araneomorphae</taxon>
        <taxon>Entelegynae</taxon>
        <taxon>Araneoidea</taxon>
        <taxon>Araneidae</taxon>
        <taxon>Caerostris</taxon>
    </lineage>
</organism>
<feature type="domain" description="USP" evidence="8">
    <location>
        <begin position="221"/>
        <end position="1237"/>
    </location>
</feature>
<dbReference type="InterPro" id="IPR028889">
    <property type="entry name" value="USP"/>
</dbReference>
<dbReference type="InterPro" id="IPR001841">
    <property type="entry name" value="Znf_RING"/>
</dbReference>
<dbReference type="PROSITE" id="PS50235">
    <property type="entry name" value="USP_3"/>
    <property type="match status" value="1"/>
</dbReference>
<gene>
    <name evidence="9" type="primary">USP19</name>
    <name evidence="9" type="ORF">CDAR_290241</name>
</gene>
<feature type="region of interest" description="Disordered" evidence="6">
    <location>
        <begin position="603"/>
        <end position="630"/>
    </location>
</feature>
<dbReference type="EMBL" id="BPLQ01008242">
    <property type="protein sequence ID" value="GIY36076.1"/>
    <property type="molecule type" value="Genomic_DNA"/>
</dbReference>
<dbReference type="InterPro" id="IPR018200">
    <property type="entry name" value="USP_CS"/>
</dbReference>
<dbReference type="SUPFAM" id="SSF54001">
    <property type="entry name" value="Cysteine proteinases"/>
    <property type="match status" value="1"/>
</dbReference>